<dbReference type="InterPro" id="IPR016161">
    <property type="entry name" value="Ald_DH/histidinol_DH"/>
</dbReference>
<comment type="similarity">
    <text evidence="1 6">Belongs to the aldehyde dehydrogenase family.</text>
</comment>
<dbReference type="Gene3D" id="3.40.309.10">
    <property type="entry name" value="Aldehyde Dehydrogenase, Chain A, domain 2"/>
    <property type="match status" value="1"/>
</dbReference>
<reference evidence="8 9" key="1">
    <citation type="submission" date="2021-12" db="EMBL/GenBank/DDBJ databases">
        <title>High titer production of polyol ester of fatty acids by Rhodotorula paludigena BS15 towards product separation-free biomass refinery.</title>
        <authorList>
            <person name="Mano J."/>
            <person name="Ono H."/>
            <person name="Tanaka T."/>
            <person name="Naito K."/>
            <person name="Sushida H."/>
            <person name="Ike M."/>
            <person name="Tokuyasu K."/>
            <person name="Kitaoka M."/>
        </authorList>
    </citation>
    <scope>NUCLEOTIDE SEQUENCE [LARGE SCALE GENOMIC DNA]</scope>
    <source>
        <strain evidence="8 9">BS15</strain>
    </source>
</reference>
<dbReference type="InterPro" id="IPR016162">
    <property type="entry name" value="Ald_DH_N"/>
</dbReference>
<dbReference type="PROSITE" id="PS00687">
    <property type="entry name" value="ALDEHYDE_DEHYDR_GLU"/>
    <property type="match status" value="1"/>
</dbReference>
<evidence type="ECO:0000256" key="2">
    <source>
        <dbReference type="ARBA" id="ARBA00023002"/>
    </source>
</evidence>
<evidence type="ECO:0000256" key="1">
    <source>
        <dbReference type="ARBA" id="ARBA00009986"/>
    </source>
</evidence>
<dbReference type="GO" id="GO:0004030">
    <property type="term" value="F:aldehyde dehydrogenase [NAD(P)+] activity"/>
    <property type="evidence" value="ECO:0007669"/>
    <property type="project" value="UniProtKB-ARBA"/>
</dbReference>
<protein>
    <recommendedName>
        <fullName evidence="7">Aldehyde dehydrogenase domain-containing protein</fullName>
    </recommendedName>
</protein>
<evidence type="ECO:0000256" key="6">
    <source>
        <dbReference type="RuleBase" id="RU003345"/>
    </source>
</evidence>
<dbReference type="FunFam" id="3.40.605.10:FF:000011">
    <property type="entry name" value="ALD5p Mitochondrial aldehyde dehydrogenase"/>
    <property type="match status" value="1"/>
</dbReference>
<name>A0AAV5G9H7_9BASI</name>
<dbReference type="Gene3D" id="3.40.605.10">
    <property type="entry name" value="Aldehyde Dehydrogenase, Chain A, domain 1"/>
    <property type="match status" value="1"/>
</dbReference>
<organism evidence="8 9">
    <name type="scientific">Rhodotorula paludigena</name>
    <dbReference type="NCBI Taxonomy" id="86838"/>
    <lineage>
        <taxon>Eukaryota</taxon>
        <taxon>Fungi</taxon>
        <taxon>Dikarya</taxon>
        <taxon>Basidiomycota</taxon>
        <taxon>Pucciniomycotina</taxon>
        <taxon>Microbotryomycetes</taxon>
        <taxon>Sporidiobolales</taxon>
        <taxon>Sporidiobolaceae</taxon>
        <taxon>Rhodotorula</taxon>
    </lineage>
</organism>
<evidence type="ECO:0000313" key="9">
    <source>
        <dbReference type="Proteomes" id="UP001342314"/>
    </source>
</evidence>
<dbReference type="InterPro" id="IPR016163">
    <property type="entry name" value="Ald_DH_C"/>
</dbReference>
<evidence type="ECO:0000256" key="4">
    <source>
        <dbReference type="ARBA" id="ARBA00037885"/>
    </source>
</evidence>
<dbReference type="Proteomes" id="UP001342314">
    <property type="component" value="Unassembled WGS sequence"/>
</dbReference>
<gene>
    <name evidence="8" type="ORF">Rhopal_002080-T1</name>
</gene>
<sequence>MSVPQASLTFPEGHSVKSLDFPVGLFINNEFVAGEGGKTIEVKAPSTGKTIAHVAEGSANDVDRAVEAAQKAYDTVWGERCPGHQRGKLLMKLADLFDEHNQQLASIEALDNGKAYSIASGFDVSSAAACLRYYGGWADKEHGKVVEVDDSKLAITKHEPIGVVGQIIPWNFPLLMFAWKLGPALATGNCIVMKTAETTPLSAFYACQLIAKVFPPGVVNILTGYGNVVGAAISSHMKILKVAFTGSTLVGRQIMKAASQSNLKPVTLELGGKSPNVIFDDADIEQAVSWGAFGLYFNAGQCCCAGSRIFVQETIYDEFLEKLTAKVKSIKVGDPFAADSFQGPATSQLQFDRISAHIQSGKDEGATVHLGGNRHGTEGYFIEPTIFTDVQPTMKIAQEEIFGPVVVVQKFKDEEDLIARANDTVYGLAAAVFSRDISRCLRIANKLQAGTVWINNWKLLSLHNQLNTQMPFGGFKQSGIGRELGEYALKNYTAVKAIHINISQPNPL</sequence>
<feature type="domain" description="Aldehyde dehydrogenase" evidence="7">
    <location>
        <begin position="31"/>
        <end position="498"/>
    </location>
</feature>
<dbReference type="Pfam" id="PF00171">
    <property type="entry name" value="Aldedh"/>
    <property type="match status" value="1"/>
</dbReference>
<keyword evidence="2 6" id="KW-0560">Oxidoreductase</keyword>
<comment type="pathway">
    <text evidence="4">Alcohol metabolism; ethanol degradation; acetate from ethanol: step 2/2.</text>
</comment>
<accession>A0AAV5G9H7</accession>
<dbReference type="SUPFAM" id="SSF53720">
    <property type="entry name" value="ALDH-like"/>
    <property type="match status" value="1"/>
</dbReference>
<dbReference type="InterPro" id="IPR015590">
    <property type="entry name" value="Aldehyde_DH_dom"/>
</dbReference>
<proteinExistence type="inferred from homology"/>
<keyword evidence="9" id="KW-1185">Reference proteome</keyword>
<dbReference type="FunFam" id="3.40.605.10:FF:000026">
    <property type="entry name" value="Aldehyde dehydrogenase, putative"/>
    <property type="match status" value="1"/>
</dbReference>
<evidence type="ECO:0000256" key="3">
    <source>
        <dbReference type="ARBA" id="ARBA00023027"/>
    </source>
</evidence>
<dbReference type="AlphaFoldDB" id="A0AAV5G9H7"/>
<dbReference type="CDD" id="cd07091">
    <property type="entry name" value="ALDH_F1-2_Ald2-like"/>
    <property type="match status" value="1"/>
</dbReference>
<dbReference type="InterPro" id="IPR016160">
    <property type="entry name" value="Ald_DH_CS_CYS"/>
</dbReference>
<evidence type="ECO:0000256" key="5">
    <source>
        <dbReference type="PROSITE-ProRule" id="PRU10007"/>
    </source>
</evidence>
<evidence type="ECO:0000259" key="7">
    <source>
        <dbReference type="Pfam" id="PF00171"/>
    </source>
</evidence>
<dbReference type="EMBL" id="BQKY01000004">
    <property type="protein sequence ID" value="GJN89106.1"/>
    <property type="molecule type" value="Genomic_DNA"/>
</dbReference>
<dbReference type="FunFam" id="3.40.309.10:FF:000012">
    <property type="entry name" value="Betaine aldehyde dehydrogenase"/>
    <property type="match status" value="1"/>
</dbReference>
<comment type="caution">
    <text evidence="8">The sequence shown here is derived from an EMBL/GenBank/DDBJ whole genome shotgun (WGS) entry which is preliminary data.</text>
</comment>
<dbReference type="PROSITE" id="PS00070">
    <property type="entry name" value="ALDEHYDE_DEHYDR_CYS"/>
    <property type="match status" value="1"/>
</dbReference>
<evidence type="ECO:0000313" key="8">
    <source>
        <dbReference type="EMBL" id="GJN89106.1"/>
    </source>
</evidence>
<feature type="active site" evidence="5">
    <location>
        <position position="269"/>
    </location>
</feature>
<dbReference type="InterPro" id="IPR029510">
    <property type="entry name" value="Ald_DH_CS_GLU"/>
</dbReference>
<dbReference type="PANTHER" id="PTHR11699">
    <property type="entry name" value="ALDEHYDE DEHYDROGENASE-RELATED"/>
    <property type="match status" value="1"/>
</dbReference>
<keyword evidence="3" id="KW-0520">NAD</keyword>